<dbReference type="PANTHER" id="PTHR42878:SF13">
    <property type="entry name" value="HISTIDINE KINASE"/>
    <property type="match status" value="1"/>
</dbReference>
<keyword evidence="3" id="KW-0597">Phosphoprotein</keyword>
<name>U6RF66_9BACT</name>
<evidence type="ECO:0000313" key="9">
    <source>
        <dbReference type="Proteomes" id="UP000017831"/>
    </source>
</evidence>
<dbReference type="InterPro" id="IPR036890">
    <property type="entry name" value="HATPase_C_sf"/>
</dbReference>
<evidence type="ECO:0000259" key="7">
    <source>
        <dbReference type="PROSITE" id="PS50109"/>
    </source>
</evidence>
<comment type="catalytic activity">
    <reaction evidence="1">
        <text>ATP + protein L-histidine = ADP + protein N-phospho-L-histidine.</text>
        <dbReference type="EC" id="2.7.13.3"/>
    </reaction>
</comment>
<dbReference type="FunFam" id="3.30.565.10:FF:000006">
    <property type="entry name" value="Sensor histidine kinase WalK"/>
    <property type="match status" value="1"/>
</dbReference>
<dbReference type="Pfam" id="PF00512">
    <property type="entry name" value="HisKA"/>
    <property type="match status" value="1"/>
</dbReference>
<dbReference type="SUPFAM" id="SSF55874">
    <property type="entry name" value="ATPase domain of HSP90 chaperone/DNA topoisomerase II/histidine kinase"/>
    <property type="match status" value="1"/>
</dbReference>
<dbReference type="InterPro" id="IPR036097">
    <property type="entry name" value="HisK_dim/P_sf"/>
</dbReference>
<evidence type="ECO:0000256" key="1">
    <source>
        <dbReference type="ARBA" id="ARBA00000085"/>
    </source>
</evidence>
<dbReference type="FunFam" id="1.10.287.130:FF:000017">
    <property type="entry name" value="Two-component sensor histidine kinase"/>
    <property type="match status" value="1"/>
</dbReference>
<dbReference type="GO" id="GO:0030295">
    <property type="term" value="F:protein kinase activator activity"/>
    <property type="evidence" value="ECO:0007669"/>
    <property type="project" value="TreeGrafter"/>
</dbReference>
<dbReference type="PANTHER" id="PTHR42878">
    <property type="entry name" value="TWO-COMPONENT HISTIDINE KINASE"/>
    <property type="match status" value="1"/>
</dbReference>
<dbReference type="CDD" id="cd00075">
    <property type="entry name" value="HATPase"/>
    <property type="match status" value="1"/>
</dbReference>
<evidence type="ECO:0000256" key="4">
    <source>
        <dbReference type="ARBA" id="ARBA00022679"/>
    </source>
</evidence>
<dbReference type="GO" id="GO:0000156">
    <property type="term" value="F:phosphorelay response regulator activity"/>
    <property type="evidence" value="ECO:0007669"/>
    <property type="project" value="TreeGrafter"/>
</dbReference>
<dbReference type="HOGENOM" id="CLU_026375_1_0_10"/>
<dbReference type="InterPro" id="IPR003594">
    <property type="entry name" value="HATPase_dom"/>
</dbReference>
<proteinExistence type="predicted"/>
<keyword evidence="6" id="KW-0472">Membrane</keyword>
<feature type="domain" description="Histidine kinase" evidence="7">
    <location>
        <begin position="298"/>
        <end position="519"/>
    </location>
</feature>
<dbReference type="GO" id="GO:0000155">
    <property type="term" value="F:phosphorelay sensor kinase activity"/>
    <property type="evidence" value="ECO:0007669"/>
    <property type="project" value="InterPro"/>
</dbReference>
<dbReference type="GeneID" id="60061947"/>
<dbReference type="CDD" id="cd00082">
    <property type="entry name" value="HisKA"/>
    <property type="match status" value="1"/>
</dbReference>
<sequence>MKKSTIWILGIVMGLSFLSLLYLQVSYIEEMVKMRREQFDESVRRSLDQACRNIELVETKKYLEDDVVATERAAQLYRQQAAKEGKEENELVAHTQHYAVSSDGLDGYSTFELKMKISTNRPANVPKAIISTGKNIPQTARALQEIIKERYVYQRALLDEVVYTILRTASDKPLKERVNFKQLDLFIKTELLNNGIDIPYHFTVTDREGTEAYHCPDYTNEGSESMYRKVIFQNDPPARMGMVNVHFPDLNSYIFSSVKFMIPSLIFTFVLLVTFIFTIYIIFRQKKLTEIKNDFINNMTHEFKTPISTISLAAQMLKDPAVGKSPAMFQHISGVINDETKRLRFQVEKVLQMSMFERQKATLKMKEVNANELIAGVVNTFTLKVEKYNGKITSSLDAENPDIFVDEMHFTNVIFNLLDNAVKYKKPEGELLLNIRTWNESGKLYISIQDNGIGIKKENLKKIFDKFYRVHTGNLHDVKGFGLGLAYVKKIIQDHKGVIRAESELNVGTKFIIVLPLLKNE</sequence>
<dbReference type="EC" id="2.7.13.3" evidence="2"/>
<keyword evidence="5" id="KW-0418">Kinase</keyword>
<accession>U6RF66</accession>
<dbReference type="Proteomes" id="UP000017831">
    <property type="component" value="Unassembled WGS sequence"/>
</dbReference>
<organism evidence="8 9">
    <name type="scientific">Phocaeicola massiliensis B84634 = Timone 84634 = DSM 17679 = JCM 13223</name>
    <dbReference type="NCBI Taxonomy" id="1121098"/>
    <lineage>
        <taxon>Bacteria</taxon>
        <taxon>Pseudomonadati</taxon>
        <taxon>Bacteroidota</taxon>
        <taxon>Bacteroidia</taxon>
        <taxon>Bacteroidales</taxon>
        <taxon>Bacteroidaceae</taxon>
        <taxon>Phocaeicola</taxon>
    </lineage>
</organism>
<dbReference type="eggNOG" id="COG2205">
    <property type="taxonomic scope" value="Bacteria"/>
</dbReference>
<dbReference type="Pfam" id="PF02518">
    <property type="entry name" value="HATPase_c"/>
    <property type="match status" value="1"/>
</dbReference>
<dbReference type="EMBL" id="AQHY01000025">
    <property type="protein sequence ID" value="EOA54712.1"/>
    <property type="molecule type" value="Genomic_DNA"/>
</dbReference>
<dbReference type="SMART" id="SM00387">
    <property type="entry name" value="HATPase_c"/>
    <property type="match status" value="1"/>
</dbReference>
<dbReference type="PATRIC" id="fig|1121098.3.peg.2138"/>
<evidence type="ECO:0000256" key="5">
    <source>
        <dbReference type="ARBA" id="ARBA00022777"/>
    </source>
</evidence>
<evidence type="ECO:0000256" key="3">
    <source>
        <dbReference type="ARBA" id="ARBA00022553"/>
    </source>
</evidence>
<dbReference type="STRING" id="1121098.HMPREF1534_02105"/>
<dbReference type="SMART" id="SM00388">
    <property type="entry name" value="HisKA"/>
    <property type="match status" value="1"/>
</dbReference>
<dbReference type="Gene3D" id="1.10.287.130">
    <property type="match status" value="1"/>
</dbReference>
<dbReference type="InterPro" id="IPR005467">
    <property type="entry name" value="His_kinase_dom"/>
</dbReference>
<gene>
    <name evidence="8" type="ORF">HMPREF1534_02105</name>
</gene>
<dbReference type="OrthoDB" id="1933776at2"/>
<dbReference type="RefSeq" id="WP_005940644.1">
    <property type="nucleotide sequence ID" value="NZ_KB890342.1"/>
</dbReference>
<evidence type="ECO:0000256" key="6">
    <source>
        <dbReference type="SAM" id="Phobius"/>
    </source>
</evidence>
<keyword evidence="9" id="KW-1185">Reference proteome</keyword>
<dbReference type="AlphaFoldDB" id="U6RF66"/>
<comment type="caution">
    <text evidence="8">The sequence shown here is derived from an EMBL/GenBank/DDBJ whole genome shotgun (WGS) entry which is preliminary data.</text>
</comment>
<keyword evidence="4" id="KW-0808">Transferase</keyword>
<dbReference type="GO" id="GO:0007234">
    <property type="term" value="P:osmosensory signaling via phosphorelay pathway"/>
    <property type="evidence" value="ECO:0007669"/>
    <property type="project" value="TreeGrafter"/>
</dbReference>
<dbReference type="SUPFAM" id="SSF47384">
    <property type="entry name" value="Homodimeric domain of signal transducing histidine kinase"/>
    <property type="match status" value="1"/>
</dbReference>
<dbReference type="InterPro" id="IPR004358">
    <property type="entry name" value="Sig_transdc_His_kin-like_C"/>
</dbReference>
<feature type="transmembrane region" description="Helical" evidence="6">
    <location>
        <begin position="260"/>
        <end position="283"/>
    </location>
</feature>
<dbReference type="InterPro" id="IPR050351">
    <property type="entry name" value="BphY/WalK/GraS-like"/>
</dbReference>
<dbReference type="InterPro" id="IPR003661">
    <property type="entry name" value="HisK_dim/P_dom"/>
</dbReference>
<keyword evidence="6" id="KW-0812">Transmembrane</keyword>
<dbReference type="Gene3D" id="3.30.565.10">
    <property type="entry name" value="Histidine kinase-like ATPase, C-terminal domain"/>
    <property type="match status" value="1"/>
</dbReference>
<reference evidence="8 9" key="1">
    <citation type="submission" date="2013-04" db="EMBL/GenBank/DDBJ databases">
        <title>The Genome Sequence of Bacteroides massiliensis DSM 17679.</title>
        <authorList>
            <consortium name="The Broad Institute Genomics Platform"/>
            <person name="Earl A."/>
            <person name="Ward D."/>
            <person name="Feldgarden M."/>
            <person name="Gevers D."/>
            <person name="Martens E."/>
            <person name="Fenner L."/>
            <person name="Roux V."/>
            <person name="Mallet M.N."/>
            <person name="Raoult D."/>
            <person name="Walker B."/>
            <person name="Young S."/>
            <person name="Zeng Q."/>
            <person name="Gargeya S."/>
            <person name="Fitzgerald M."/>
            <person name="Haas B."/>
            <person name="Abouelleil A."/>
            <person name="Allen A.W."/>
            <person name="Alvarado L."/>
            <person name="Arachchi H.M."/>
            <person name="Berlin A.M."/>
            <person name="Chapman S.B."/>
            <person name="Gainer-Dewar J."/>
            <person name="Goldberg J."/>
            <person name="Griggs A."/>
            <person name="Gujja S."/>
            <person name="Hansen M."/>
            <person name="Howarth C."/>
            <person name="Imamovic A."/>
            <person name="Ireland A."/>
            <person name="Larimer J."/>
            <person name="McCowan C."/>
            <person name="Murphy C."/>
            <person name="Pearson M."/>
            <person name="Poon T.W."/>
            <person name="Priest M."/>
            <person name="Roberts A."/>
            <person name="Saif S."/>
            <person name="Shea T."/>
            <person name="Sisk P."/>
            <person name="Sykes S."/>
            <person name="Wortman J."/>
            <person name="Nusbaum C."/>
            <person name="Birren B."/>
        </authorList>
    </citation>
    <scope>NUCLEOTIDE SEQUENCE [LARGE SCALE GENOMIC DNA]</scope>
    <source>
        <strain evidence="9">B84634 / Timone 84634 / DSM 17679 / JCM 13223</strain>
    </source>
</reference>
<dbReference type="PROSITE" id="PS50109">
    <property type="entry name" value="HIS_KIN"/>
    <property type="match status" value="1"/>
</dbReference>
<protein>
    <recommendedName>
        <fullName evidence="2">histidine kinase</fullName>
        <ecNumber evidence="2">2.7.13.3</ecNumber>
    </recommendedName>
</protein>
<evidence type="ECO:0000313" key="8">
    <source>
        <dbReference type="EMBL" id="EOA54712.1"/>
    </source>
</evidence>
<dbReference type="PRINTS" id="PR00344">
    <property type="entry name" value="BCTRLSENSOR"/>
</dbReference>
<feature type="transmembrane region" description="Helical" evidence="6">
    <location>
        <begin position="6"/>
        <end position="28"/>
    </location>
</feature>
<evidence type="ECO:0000256" key="2">
    <source>
        <dbReference type="ARBA" id="ARBA00012438"/>
    </source>
</evidence>
<keyword evidence="6" id="KW-1133">Transmembrane helix</keyword>